<organism evidence="2 3">
    <name type="scientific">Hymenoscyphus fraxineus</name>
    <dbReference type="NCBI Taxonomy" id="746836"/>
    <lineage>
        <taxon>Eukaryota</taxon>
        <taxon>Fungi</taxon>
        <taxon>Dikarya</taxon>
        <taxon>Ascomycota</taxon>
        <taxon>Pezizomycotina</taxon>
        <taxon>Leotiomycetes</taxon>
        <taxon>Helotiales</taxon>
        <taxon>Helotiaceae</taxon>
        <taxon>Hymenoscyphus</taxon>
    </lineage>
</organism>
<dbReference type="AlphaFoldDB" id="A0A9N9KRN0"/>
<evidence type="ECO:0000313" key="2">
    <source>
        <dbReference type="EMBL" id="CAG8950880.1"/>
    </source>
</evidence>
<dbReference type="OrthoDB" id="10571044at2759"/>
<keyword evidence="3" id="KW-1185">Reference proteome</keyword>
<keyword evidence="1" id="KW-0732">Signal</keyword>
<gene>
    <name evidence="2" type="ORF">HYFRA_00003097</name>
</gene>
<dbReference type="EMBL" id="CAJVRL010000038">
    <property type="protein sequence ID" value="CAG8950880.1"/>
    <property type="molecule type" value="Genomic_DNA"/>
</dbReference>
<accession>A0A9N9KRN0</accession>
<protein>
    <submittedName>
        <fullName evidence="2">Uncharacterized protein</fullName>
    </submittedName>
</protein>
<comment type="caution">
    <text evidence="2">The sequence shown here is derived from an EMBL/GenBank/DDBJ whole genome shotgun (WGS) entry which is preliminary data.</text>
</comment>
<name>A0A9N9KRN0_9HELO</name>
<feature type="signal peptide" evidence="1">
    <location>
        <begin position="1"/>
        <end position="16"/>
    </location>
</feature>
<proteinExistence type="predicted"/>
<evidence type="ECO:0000256" key="1">
    <source>
        <dbReference type="SAM" id="SignalP"/>
    </source>
</evidence>
<reference evidence="2" key="1">
    <citation type="submission" date="2021-07" db="EMBL/GenBank/DDBJ databases">
        <authorList>
            <person name="Durling M."/>
        </authorList>
    </citation>
    <scope>NUCLEOTIDE SEQUENCE</scope>
</reference>
<dbReference type="Proteomes" id="UP000696280">
    <property type="component" value="Unassembled WGS sequence"/>
</dbReference>
<sequence>MKFTYAIAAFVTTAAAQRWPATPTPVAPLPTTTPNPTSNIAGSCDYLIYYDGTDDEFGSGGGWWCERGPPDWGCANWIWKVDFPYYVCITGKSDNNS</sequence>
<evidence type="ECO:0000313" key="3">
    <source>
        <dbReference type="Proteomes" id="UP000696280"/>
    </source>
</evidence>
<feature type="chain" id="PRO_5040195629" evidence="1">
    <location>
        <begin position="17"/>
        <end position="97"/>
    </location>
</feature>